<dbReference type="STRING" id="33903.AQJ43_26185"/>
<dbReference type="AlphaFoldDB" id="A0A4D4MUE2"/>
<evidence type="ECO:0008006" key="6">
    <source>
        <dbReference type="Google" id="ProtNLM"/>
    </source>
</evidence>
<protein>
    <recommendedName>
        <fullName evidence="6">Secreted protein</fullName>
    </recommendedName>
</protein>
<name>A0A4D4MUE2_STRAX</name>
<dbReference type="Proteomes" id="UP000302139">
    <property type="component" value="Unassembled WGS sequence"/>
</dbReference>
<reference evidence="2 5" key="2">
    <citation type="submission" date="2019-04" db="EMBL/GenBank/DDBJ databases">
        <title>Draft genome sequences of Streptomyces avermitilis NBRC 14893.</title>
        <authorList>
            <person name="Komaki H."/>
            <person name="Tamura T."/>
            <person name="Hosoyama A."/>
        </authorList>
    </citation>
    <scope>NUCLEOTIDE SEQUENCE [LARGE SCALE GENOMIC DNA]</scope>
    <source>
        <strain evidence="2 5">NBRC 14893</strain>
    </source>
</reference>
<reference evidence="3 4" key="1">
    <citation type="submission" date="2019-04" db="EMBL/GenBank/DDBJ databases">
        <title>Draft genome sequences of Streptomyces avermitilis ATCC 31267.</title>
        <authorList>
            <person name="Komaki H."/>
            <person name="Tamura T."/>
            <person name="Hosoyama A."/>
        </authorList>
    </citation>
    <scope>NUCLEOTIDE SEQUENCE [LARGE SCALE GENOMIC DNA]</scope>
    <source>
        <strain evidence="3 4">ATCC 31267</strain>
    </source>
</reference>
<accession>A0A4D4MUE2</accession>
<feature type="chain" id="PRO_5038238710" description="Secreted protein" evidence="1">
    <location>
        <begin position="28"/>
        <end position="65"/>
    </location>
</feature>
<dbReference type="EMBL" id="BJHX01000001">
    <property type="protein sequence ID" value="GDY64511.1"/>
    <property type="molecule type" value="Genomic_DNA"/>
</dbReference>
<dbReference type="EMBL" id="BJHY01000001">
    <property type="protein sequence ID" value="GDY75316.1"/>
    <property type="molecule type" value="Genomic_DNA"/>
</dbReference>
<evidence type="ECO:0000313" key="4">
    <source>
        <dbReference type="Proteomes" id="UP000299211"/>
    </source>
</evidence>
<organism evidence="3 4">
    <name type="scientific">Streptomyces avermitilis</name>
    <dbReference type="NCBI Taxonomy" id="33903"/>
    <lineage>
        <taxon>Bacteria</taxon>
        <taxon>Bacillati</taxon>
        <taxon>Actinomycetota</taxon>
        <taxon>Actinomycetes</taxon>
        <taxon>Kitasatosporales</taxon>
        <taxon>Streptomycetaceae</taxon>
        <taxon>Streptomyces</taxon>
    </lineage>
</organism>
<comment type="caution">
    <text evidence="3">The sequence shown here is derived from an EMBL/GenBank/DDBJ whole genome shotgun (WGS) entry which is preliminary data.</text>
</comment>
<evidence type="ECO:0000313" key="2">
    <source>
        <dbReference type="EMBL" id="GDY64511.1"/>
    </source>
</evidence>
<feature type="signal peptide" evidence="1">
    <location>
        <begin position="1"/>
        <end position="27"/>
    </location>
</feature>
<evidence type="ECO:0000313" key="3">
    <source>
        <dbReference type="EMBL" id="GDY75316.1"/>
    </source>
</evidence>
<gene>
    <name evidence="2" type="ORF">SAV14893_039040</name>
    <name evidence="3" type="ORF">SAV31267_048010</name>
</gene>
<keyword evidence="1" id="KW-0732">Signal</keyword>
<evidence type="ECO:0000256" key="1">
    <source>
        <dbReference type="SAM" id="SignalP"/>
    </source>
</evidence>
<evidence type="ECO:0000313" key="5">
    <source>
        <dbReference type="Proteomes" id="UP000302139"/>
    </source>
</evidence>
<dbReference type="GeneID" id="42527451"/>
<proteinExistence type="predicted"/>
<sequence>MPRTRIAQAAAVASLVVVASLAAPALAFPSEADAVPASSVLADAGWQIAPADAGRQLAPAEAGRQ</sequence>
<dbReference type="Proteomes" id="UP000299211">
    <property type="component" value="Unassembled WGS sequence"/>
</dbReference>
<dbReference type="RefSeq" id="WP_037649079.1">
    <property type="nucleotide sequence ID" value="NZ_BAABTN010000118.1"/>
</dbReference>